<dbReference type="Proteomes" id="UP001153954">
    <property type="component" value="Unassembled WGS sequence"/>
</dbReference>
<dbReference type="EMBL" id="CAKOGL010000029">
    <property type="protein sequence ID" value="CAH2106775.1"/>
    <property type="molecule type" value="Genomic_DNA"/>
</dbReference>
<evidence type="ECO:0000256" key="9">
    <source>
        <dbReference type="SAM" id="SignalP"/>
    </source>
</evidence>
<dbReference type="Pfam" id="PF24576">
    <property type="entry name" value="IR75A_N"/>
    <property type="match status" value="1"/>
</dbReference>
<protein>
    <recommendedName>
        <fullName evidence="10">Ionotropic receptor 75a N-terminal domain-containing protein</fullName>
    </recommendedName>
</protein>
<evidence type="ECO:0000256" key="2">
    <source>
        <dbReference type="ARBA" id="ARBA00022475"/>
    </source>
</evidence>
<feature type="transmembrane region" description="Helical" evidence="8">
    <location>
        <begin position="426"/>
        <end position="445"/>
    </location>
</feature>
<sequence length="666" mass="76709">MRLGTIIIYLFITLAKIFGLSDRSLEFSVEYFVGVETKYVCLLSCEKSYWYRNFVKRGSSQNIAAMSVYVDRGENLDFKMIDLCLTHSTAPIGILINPKCSTFEDLMYYASENSFFDARYKWLIVDETEIINNLSVTVNTDRYLENFNSAEEENNVTDINMTIVQVLSAVNLSVDADITVSITKDSRRYELFEIFNFGKIRGGKFIIQKIGNWDEKKGLNISKVFKYYRRWDFQNMALKMIVAMNTLGKAFDPGMITNRVPAPGVAVITQTGAQVLEEVAALHNIRYNYTVVDRWVGDYKREHLYTVTNGLYFREHDITPVLRFLRNHFSRYDVLFPSVTLYETRYYYKIPSYGIGNFENQFLRPLSTAAWWCVVAIAILCGIVLMLSAIVERRPITIDFALFSVLALICQQFFEEFEDVRRISSARKLTILVTGLSCLLIYNYYTSSVVSWLLNGPPPSINSLQELLESPLQPVFQDTGVSYSWLQLPDYYYNNKNTKAEDELKKRLLNMKKNGKNIFKSVNDGIDLVRQGGYVYHTDTNGANKRISETFTQRELCDLDSLESMPKYLLYPCVQKNSPYRQFYSWSLLRLKERGIIRCIQLRTWSQGLKCDGSSPRALALGGAAPAFILLAIGYVLGTIIMLLESLKWKHERARLKRIQRATLST</sequence>
<feature type="chain" id="PRO_5043964679" description="Ionotropic receptor 75a N-terminal domain-containing protein" evidence="9">
    <location>
        <begin position="20"/>
        <end position="666"/>
    </location>
</feature>
<evidence type="ECO:0000256" key="6">
    <source>
        <dbReference type="ARBA" id="ARBA00023170"/>
    </source>
</evidence>
<evidence type="ECO:0000256" key="1">
    <source>
        <dbReference type="ARBA" id="ARBA00004651"/>
    </source>
</evidence>
<dbReference type="Gene3D" id="1.10.287.70">
    <property type="match status" value="1"/>
</dbReference>
<organism evidence="11 12">
    <name type="scientific">Euphydryas editha</name>
    <name type="common">Edith's checkerspot</name>
    <dbReference type="NCBI Taxonomy" id="104508"/>
    <lineage>
        <taxon>Eukaryota</taxon>
        <taxon>Metazoa</taxon>
        <taxon>Ecdysozoa</taxon>
        <taxon>Arthropoda</taxon>
        <taxon>Hexapoda</taxon>
        <taxon>Insecta</taxon>
        <taxon>Pterygota</taxon>
        <taxon>Neoptera</taxon>
        <taxon>Endopterygota</taxon>
        <taxon>Lepidoptera</taxon>
        <taxon>Glossata</taxon>
        <taxon>Ditrysia</taxon>
        <taxon>Papilionoidea</taxon>
        <taxon>Nymphalidae</taxon>
        <taxon>Nymphalinae</taxon>
        <taxon>Euphydryas</taxon>
    </lineage>
</organism>
<evidence type="ECO:0000259" key="10">
    <source>
        <dbReference type="Pfam" id="PF24576"/>
    </source>
</evidence>
<dbReference type="PANTHER" id="PTHR42643:SF30">
    <property type="entry name" value="IONOTROPIC RECEPTOR 40A-RELATED"/>
    <property type="match status" value="1"/>
</dbReference>
<keyword evidence="9" id="KW-0732">Signal</keyword>
<evidence type="ECO:0000256" key="7">
    <source>
        <dbReference type="ARBA" id="ARBA00023180"/>
    </source>
</evidence>
<keyword evidence="3 8" id="KW-0812">Transmembrane</keyword>
<evidence type="ECO:0000256" key="4">
    <source>
        <dbReference type="ARBA" id="ARBA00022989"/>
    </source>
</evidence>
<comment type="caution">
    <text evidence="11">The sequence shown here is derived from an EMBL/GenBank/DDBJ whole genome shotgun (WGS) entry which is preliminary data.</text>
</comment>
<keyword evidence="12" id="KW-1185">Reference proteome</keyword>
<accession>A0AAU9V419</accession>
<keyword evidence="6" id="KW-0675">Receptor</keyword>
<feature type="domain" description="Ionotropic receptor 75a N-terminal" evidence="10">
    <location>
        <begin position="153"/>
        <end position="242"/>
    </location>
</feature>
<dbReference type="InterPro" id="IPR052192">
    <property type="entry name" value="Insect_Ionotropic_Sensory_Rcpt"/>
</dbReference>
<dbReference type="PANTHER" id="PTHR42643">
    <property type="entry name" value="IONOTROPIC RECEPTOR 20A-RELATED"/>
    <property type="match status" value="1"/>
</dbReference>
<dbReference type="GO" id="GO:0005886">
    <property type="term" value="C:plasma membrane"/>
    <property type="evidence" value="ECO:0007669"/>
    <property type="project" value="UniProtKB-SubCell"/>
</dbReference>
<evidence type="ECO:0000256" key="8">
    <source>
        <dbReference type="SAM" id="Phobius"/>
    </source>
</evidence>
<feature type="transmembrane region" description="Helical" evidence="8">
    <location>
        <begin position="618"/>
        <end position="644"/>
    </location>
</feature>
<evidence type="ECO:0000256" key="5">
    <source>
        <dbReference type="ARBA" id="ARBA00023136"/>
    </source>
</evidence>
<keyword evidence="7" id="KW-0325">Glycoprotein</keyword>
<keyword evidence="5 8" id="KW-0472">Membrane</keyword>
<keyword evidence="4 8" id="KW-1133">Transmembrane helix</keyword>
<evidence type="ECO:0000313" key="11">
    <source>
        <dbReference type="EMBL" id="CAH2106775.1"/>
    </source>
</evidence>
<gene>
    <name evidence="11" type="ORF">EEDITHA_LOCUS20865</name>
</gene>
<dbReference type="SUPFAM" id="SSF53850">
    <property type="entry name" value="Periplasmic binding protein-like II"/>
    <property type="match status" value="1"/>
</dbReference>
<name>A0AAU9V419_EUPED</name>
<evidence type="ECO:0000313" key="12">
    <source>
        <dbReference type="Proteomes" id="UP001153954"/>
    </source>
</evidence>
<proteinExistence type="predicted"/>
<feature type="transmembrane region" description="Helical" evidence="8">
    <location>
        <begin position="369"/>
        <end position="389"/>
    </location>
</feature>
<dbReference type="InterPro" id="IPR057074">
    <property type="entry name" value="IR75A_N"/>
</dbReference>
<reference evidence="11" key="1">
    <citation type="submission" date="2022-03" db="EMBL/GenBank/DDBJ databases">
        <authorList>
            <person name="Tunstrom K."/>
        </authorList>
    </citation>
    <scope>NUCLEOTIDE SEQUENCE</scope>
</reference>
<comment type="subcellular location">
    <subcellularLocation>
        <location evidence="1">Cell membrane</location>
        <topology evidence="1">Multi-pass membrane protein</topology>
    </subcellularLocation>
</comment>
<feature type="signal peptide" evidence="9">
    <location>
        <begin position="1"/>
        <end position="19"/>
    </location>
</feature>
<evidence type="ECO:0000256" key="3">
    <source>
        <dbReference type="ARBA" id="ARBA00022692"/>
    </source>
</evidence>
<dbReference type="AlphaFoldDB" id="A0AAU9V419"/>
<keyword evidence="2" id="KW-1003">Cell membrane</keyword>